<proteinExistence type="predicted"/>
<dbReference type="STRING" id="464.Lgor_1345"/>
<dbReference type="AlphaFoldDB" id="A0A377GHW3"/>
<reference evidence="2 4" key="2">
    <citation type="submission" date="2018-06" db="EMBL/GenBank/DDBJ databases">
        <authorList>
            <consortium name="Pathogen Informatics"/>
            <person name="Doyle S."/>
        </authorList>
    </citation>
    <scope>NUCLEOTIDE SEQUENCE [LARGE SCALE GENOMIC DNA]</scope>
    <source>
        <strain evidence="2 4">NCTC11401</strain>
    </source>
</reference>
<protein>
    <submittedName>
        <fullName evidence="2">Uncharacterized protein</fullName>
    </submittedName>
</protein>
<dbReference type="EMBL" id="FTNL01000001">
    <property type="protein sequence ID" value="SIQ51992.1"/>
    <property type="molecule type" value="Genomic_DNA"/>
</dbReference>
<evidence type="ECO:0000313" key="4">
    <source>
        <dbReference type="Proteomes" id="UP000254374"/>
    </source>
</evidence>
<keyword evidence="3" id="KW-1185">Reference proteome</keyword>
<evidence type="ECO:0000313" key="1">
    <source>
        <dbReference type="EMBL" id="SIQ51992.1"/>
    </source>
</evidence>
<sequence>MLRAGDLEEYKHIRFSRIFKKEFFFERPQAEFQIDAITILYTNCEHKQRRATDFNGAII</sequence>
<name>A0A377GHW3_9GAMM</name>
<dbReference type="Proteomes" id="UP000254374">
    <property type="component" value="Unassembled WGS sequence"/>
</dbReference>
<gene>
    <name evidence="2" type="ORF">NCTC11401_01199</name>
    <name evidence="1" type="ORF">SAMN05421777_101220</name>
</gene>
<evidence type="ECO:0000313" key="3">
    <source>
        <dbReference type="Proteomes" id="UP000186808"/>
    </source>
</evidence>
<organism evidence="2 4">
    <name type="scientific">Fluoribacter gormanii</name>
    <dbReference type="NCBI Taxonomy" id="464"/>
    <lineage>
        <taxon>Bacteria</taxon>
        <taxon>Pseudomonadati</taxon>
        <taxon>Pseudomonadota</taxon>
        <taxon>Gammaproteobacteria</taxon>
        <taxon>Legionellales</taxon>
        <taxon>Legionellaceae</taxon>
        <taxon>Fluoribacter</taxon>
    </lineage>
</organism>
<accession>A0A377GHW3</accession>
<dbReference type="EMBL" id="UGGV01000001">
    <property type="protein sequence ID" value="STO24387.1"/>
    <property type="molecule type" value="Genomic_DNA"/>
</dbReference>
<reference evidence="1 3" key="1">
    <citation type="submission" date="2017-01" db="EMBL/GenBank/DDBJ databases">
        <authorList>
            <person name="Varghese N."/>
            <person name="Submissions S."/>
        </authorList>
    </citation>
    <scope>NUCLEOTIDE SEQUENCE [LARGE SCALE GENOMIC DNA]</scope>
    <source>
        <strain evidence="1 3">ATCC 33342</strain>
    </source>
</reference>
<dbReference type="Proteomes" id="UP000186808">
    <property type="component" value="Unassembled WGS sequence"/>
</dbReference>
<evidence type="ECO:0000313" key="2">
    <source>
        <dbReference type="EMBL" id="STO24387.1"/>
    </source>
</evidence>